<name>A0ABP8UFX0_9ACTN</name>
<accession>A0ABP8UFX0</accession>
<keyword evidence="2" id="KW-1185">Reference proteome</keyword>
<dbReference type="EMBL" id="BAABHK010000008">
    <property type="protein sequence ID" value="GAA4630365.1"/>
    <property type="molecule type" value="Genomic_DNA"/>
</dbReference>
<organism evidence="1 2">
    <name type="scientific">Actinoallomurus vinaceus</name>
    <dbReference type="NCBI Taxonomy" id="1080074"/>
    <lineage>
        <taxon>Bacteria</taxon>
        <taxon>Bacillati</taxon>
        <taxon>Actinomycetota</taxon>
        <taxon>Actinomycetes</taxon>
        <taxon>Streptosporangiales</taxon>
        <taxon>Thermomonosporaceae</taxon>
        <taxon>Actinoallomurus</taxon>
    </lineage>
</organism>
<reference evidence="2" key="1">
    <citation type="journal article" date="2019" name="Int. J. Syst. Evol. Microbiol.">
        <title>The Global Catalogue of Microorganisms (GCM) 10K type strain sequencing project: providing services to taxonomists for standard genome sequencing and annotation.</title>
        <authorList>
            <consortium name="The Broad Institute Genomics Platform"/>
            <consortium name="The Broad Institute Genome Sequencing Center for Infectious Disease"/>
            <person name="Wu L."/>
            <person name="Ma J."/>
        </authorList>
    </citation>
    <scope>NUCLEOTIDE SEQUENCE [LARGE SCALE GENOMIC DNA]</scope>
    <source>
        <strain evidence="2">JCM 17939</strain>
    </source>
</reference>
<evidence type="ECO:0000313" key="2">
    <source>
        <dbReference type="Proteomes" id="UP001501442"/>
    </source>
</evidence>
<evidence type="ECO:0008006" key="3">
    <source>
        <dbReference type="Google" id="ProtNLM"/>
    </source>
</evidence>
<dbReference type="NCBIfam" id="TIGR04267">
    <property type="entry name" value="mod_HExxH"/>
    <property type="match status" value="1"/>
</dbReference>
<dbReference type="InterPro" id="IPR011049">
    <property type="entry name" value="Serralysin-like_metalloprot_C"/>
</dbReference>
<dbReference type="Proteomes" id="UP001501442">
    <property type="component" value="Unassembled WGS sequence"/>
</dbReference>
<dbReference type="SUPFAM" id="SSF51120">
    <property type="entry name" value="beta-Roll"/>
    <property type="match status" value="1"/>
</dbReference>
<evidence type="ECO:0000313" key="1">
    <source>
        <dbReference type="EMBL" id="GAA4630365.1"/>
    </source>
</evidence>
<dbReference type="InterPro" id="IPR026337">
    <property type="entry name" value="AKG_HExxH"/>
</dbReference>
<dbReference type="RefSeq" id="WP_345434000.1">
    <property type="nucleotide sequence ID" value="NZ_BAABHK010000008.1"/>
</dbReference>
<protein>
    <recommendedName>
        <fullName evidence="3">HEXXH motif domain-containing protein</fullName>
    </recommendedName>
</protein>
<comment type="caution">
    <text evidence="1">The sequence shown here is derived from an EMBL/GenBank/DDBJ whole genome shotgun (WGS) entry which is preliminary data.</text>
</comment>
<gene>
    <name evidence="1" type="ORF">GCM10023196_055440</name>
</gene>
<proteinExistence type="predicted"/>
<sequence>MKRLVLPQTVFDDLAAGRGGPQAGRLFVSAARGRHLVLLKAVADATPSETAKDAFRALARMHQAAPDRVDPVIRYPAVGAWALATLRAQNAGGAAQALPGGGDAQALHAGGDAQALPGGGDAQALGTGGDAQVLYGGGDAQALNGGGDAQALYGDADAQALYAGGGAHSDRMAALAAAAAVRAGLPYETTLATGHGGLLLPSLGRALVDGPECRIEVGPDGARVTGARRRVEIPADPGRNVAGWQGLRVITADHPAGTLRLLIDDLDPYRFVPGSTLAPRLSAWEITHWSTVIQDAWTILRTHHSEVAEEIRALLSVVAPLTPTGWPASGTSRTTPGCVALALPRDGLSLAATLVHEVQHAKLTGLFHLVDLVSLDSDRRYYAPWRQDPRPITGLLHGTYAHLGVAAFWRRQRHLHGGDAAHAEFVRWRDAAAETAQVIRDSAALTPLGHRFLDGMLATLQDLQHETVPDRATELAGLAAEEHRRRFERWTGRTPMDRPRPA</sequence>